<dbReference type="PANTHER" id="PTHR13385:SF0">
    <property type="entry name" value="UBIQUITIN-LIKE PROTEIN ATG12"/>
    <property type="match status" value="1"/>
</dbReference>
<dbReference type="SUPFAM" id="SSF54236">
    <property type="entry name" value="Ubiquitin-like"/>
    <property type="match status" value="1"/>
</dbReference>
<dbReference type="InterPro" id="IPR029071">
    <property type="entry name" value="Ubiquitin-like_domsf"/>
</dbReference>
<dbReference type="GO" id="GO:0000421">
    <property type="term" value="C:autophagosome membrane"/>
    <property type="evidence" value="ECO:0007669"/>
    <property type="project" value="TreeGrafter"/>
</dbReference>
<evidence type="ECO:0000256" key="2">
    <source>
        <dbReference type="ARBA" id="ARBA00022786"/>
    </source>
</evidence>
<evidence type="ECO:0000313" key="7">
    <source>
        <dbReference type="Proteomes" id="UP000230750"/>
    </source>
</evidence>
<comment type="caution">
    <text evidence="6">The sequence shown here is derived from an EMBL/GenBank/DDBJ whole genome shotgun (WGS) entry which is preliminary data.</text>
</comment>
<feature type="region of interest" description="Disordered" evidence="5">
    <location>
        <begin position="1"/>
        <end position="31"/>
    </location>
</feature>
<dbReference type="PANTHER" id="PTHR13385">
    <property type="entry name" value="AUTOPHAGY PROTEIN 12"/>
    <property type="match status" value="1"/>
</dbReference>
<reference evidence="6 7" key="1">
    <citation type="journal article" date="2017" name="PLoS Biol.">
        <title>The sea cucumber genome provides insights into morphological evolution and visceral regeneration.</title>
        <authorList>
            <person name="Zhang X."/>
            <person name="Sun L."/>
            <person name="Yuan J."/>
            <person name="Sun Y."/>
            <person name="Gao Y."/>
            <person name="Zhang L."/>
            <person name="Li S."/>
            <person name="Dai H."/>
            <person name="Hamel J.F."/>
            <person name="Liu C."/>
            <person name="Yu Y."/>
            <person name="Liu S."/>
            <person name="Lin W."/>
            <person name="Guo K."/>
            <person name="Jin S."/>
            <person name="Xu P."/>
            <person name="Storey K.B."/>
            <person name="Huan P."/>
            <person name="Zhang T."/>
            <person name="Zhou Y."/>
            <person name="Zhang J."/>
            <person name="Lin C."/>
            <person name="Li X."/>
            <person name="Xing L."/>
            <person name="Huo D."/>
            <person name="Sun M."/>
            <person name="Wang L."/>
            <person name="Mercier A."/>
            <person name="Li F."/>
            <person name="Yang H."/>
            <person name="Xiang J."/>
        </authorList>
    </citation>
    <scope>NUCLEOTIDE SEQUENCE [LARGE SCALE GENOMIC DNA]</scope>
    <source>
        <strain evidence="6">Shaxun</strain>
        <tissue evidence="6">Muscle</tissue>
    </source>
</reference>
<keyword evidence="1 4" id="KW-1017">Isopeptide bond</keyword>
<comment type="function">
    <text evidence="4">Ubiquitin-like protein involved in autophagic vesicle formation.</text>
</comment>
<dbReference type="STRING" id="307972.A0A2G8L1L4"/>
<evidence type="ECO:0000256" key="3">
    <source>
        <dbReference type="ARBA" id="ARBA00023006"/>
    </source>
</evidence>
<name>A0A2G8L1L4_STIJA</name>
<evidence type="ECO:0000256" key="1">
    <source>
        <dbReference type="ARBA" id="ARBA00022499"/>
    </source>
</evidence>
<dbReference type="GO" id="GO:0000422">
    <property type="term" value="P:autophagy of mitochondrion"/>
    <property type="evidence" value="ECO:0007669"/>
    <property type="project" value="TreeGrafter"/>
</dbReference>
<dbReference type="AlphaFoldDB" id="A0A2G8L1L4"/>
<comment type="similarity">
    <text evidence="4">Belongs to the ATG12 family.</text>
</comment>
<dbReference type="Proteomes" id="UP000230750">
    <property type="component" value="Unassembled WGS sequence"/>
</dbReference>
<dbReference type="EMBL" id="MRZV01000266">
    <property type="protein sequence ID" value="PIK54040.1"/>
    <property type="molecule type" value="Genomic_DNA"/>
</dbReference>
<evidence type="ECO:0000256" key="5">
    <source>
        <dbReference type="SAM" id="MobiDB-lite"/>
    </source>
</evidence>
<sequence>MDSEQQPDEISASNEPTSPSNNARPVQSKSDKVDILLKATGDAPILKKKKWAVPGDRTISGIIDFLKKYLRCQPSESVFLYVQQTFSPSPDQQISNLYEIWTKVQYPVVMLKLTADSNNAMEVMVNWSYTTAKAKPGDDERSHLSIQMTFADENKCSQGPDKRDLHDRDDDTNGCEIYCWRKVIQAKVEGPKAKNRTARFKIDITRNLTHELVLCTFHRIH</sequence>
<dbReference type="Gene3D" id="3.10.20.90">
    <property type="entry name" value="Phosphatidylinositol 3-kinase Catalytic Subunit, Chain A, domain 1"/>
    <property type="match status" value="1"/>
</dbReference>
<keyword evidence="7" id="KW-1185">Reference proteome</keyword>
<dbReference type="CDD" id="cd01612">
    <property type="entry name" value="Ubl_ATG12"/>
    <property type="match status" value="1"/>
</dbReference>
<dbReference type="Pfam" id="PF04110">
    <property type="entry name" value="APG12"/>
    <property type="match status" value="1"/>
</dbReference>
<dbReference type="GO" id="GO:0034274">
    <property type="term" value="C:Atg12-Atg5-Atg16 complex"/>
    <property type="evidence" value="ECO:0007669"/>
    <property type="project" value="TreeGrafter"/>
</dbReference>
<comment type="subunit">
    <text evidence="4">Forms a conjugate with ATG5.</text>
</comment>
<dbReference type="OrthoDB" id="10003551at2759"/>
<evidence type="ECO:0000256" key="4">
    <source>
        <dbReference type="RuleBase" id="RU361201"/>
    </source>
</evidence>
<protein>
    <recommendedName>
        <fullName evidence="4">Ubiquitin-like protein ATG12</fullName>
    </recommendedName>
</protein>
<dbReference type="GO" id="GO:0000045">
    <property type="term" value="P:autophagosome assembly"/>
    <property type="evidence" value="ECO:0007669"/>
    <property type="project" value="InterPro"/>
</dbReference>
<accession>A0A2G8L1L4</accession>
<dbReference type="GO" id="GO:0097352">
    <property type="term" value="P:autophagosome maturation"/>
    <property type="evidence" value="ECO:0007669"/>
    <property type="project" value="TreeGrafter"/>
</dbReference>
<proteinExistence type="inferred from homology"/>
<dbReference type="GO" id="GO:0019776">
    <property type="term" value="F:Atg8-family ligase activity"/>
    <property type="evidence" value="ECO:0007669"/>
    <property type="project" value="TreeGrafter"/>
</dbReference>
<organism evidence="6 7">
    <name type="scientific">Stichopus japonicus</name>
    <name type="common">Sea cucumber</name>
    <dbReference type="NCBI Taxonomy" id="307972"/>
    <lineage>
        <taxon>Eukaryota</taxon>
        <taxon>Metazoa</taxon>
        <taxon>Echinodermata</taxon>
        <taxon>Eleutherozoa</taxon>
        <taxon>Echinozoa</taxon>
        <taxon>Holothuroidea</taxon>
        <taxon>Aspidochirotacea</taxon>
        <taxon>Aspidochirotida</taxon>
        <taxon>Stichopodidae</taxon>
        <taxon>Apostichopus</taxon>
    </lineage>
</organism>
<dbReference type="InterPro" id="IPR007242">
    <property type="entry name" value="Atg12"/>
</dbReference>
<keyword evidence="3 4" id="KW-0072">Autophagy</keyword>
<dbReference type="GO" id="GO:0061723">
    <property type="term" value="P:glycophagy"/>
    <property type="evidence" value="ECO:0007669"/>
    <property type="project" value="TreeGrafter"/>
</dbReference>
<feature type="compositionally biased region" description="Polar residues" evidence="5">
    <location>
        <begin position="11"/>
        <end position="28"/>
    </location>
</feature>
<keyword evidence="2 4" id="KW-0833">Ubl conjugation pathway</keyword>
<evidence type="ECO:0000313" key="6">
    <source>
        <dbReference type="EMBL" id="PIK54040.1"/>
    </source>
</evidence>
<dbReference type="GO" id="GO:0034045">
    <property type="term" value="C:phagophore assembly site membrane"/>
    <property type="evidence" value="ECO:0007669"/>
    <property type="project" value="TreeGrafter"/>
</dbReference>
<dbReference type="GO" id="GO:0034727">
    <property type="term" value="P:piecemeal microautophagy of the nucleus"/>
    <property type="evidence" value="ECO:0007669"/>
    <property type="project" value="TreeGrafter"/>
</dbReference>
<gene>
    <name evidence="6" type="ORF">BSL78_09069</name>
</gene>